<dbReference type="OrthoDB" id="435064at2759"/>
<keyword evidence="2" id="KW-1185">Reference proteome</keyword>
<protein>
    <submittedName>
        <fullName evidence="1">Uncharacterized protein</fullName>
    </submittedName>
</protein>
<organism evidence="1 2">
    <name type="scientific">Symbiodinium natans</name>
    <dbReference type="NCBI Taxonomy" id="878477"/>
    <lineage>
        <taxon>Eukaryota</taxon>
        <taxon>Sar</taxon>
        <taxon>Alveolata</taxon>
        <taxon>Dinophyceae</taxon>
        <taxon>Suessiales</taxon>
        <taxon>Symbiodiniaceae</taxon>
        <taxon>Symbiodinium</taxon>
    </lineage>
</organism>
<gene>
    <name evidence="1" type="ORF">SNAT2548_LOCUS1450</name>
</gene>
<reference evidence="1" key="1">
    <citation type="submission" date="2021-02" db="EMBL/GenBank/DDBJ databases">
        <authorList>
            <person name="Dougan E. K."/>
            <person name="Rhodes N."/>
            <person name="Thang M."/>
            <person name="Chan C."/>
        </authorList>
    </citation>
    <scope>NUCLEOTIDE SEQUENCE</scope>
</reference>
<sequence>MSTIPTERAAVFEVVTSAVKRLRDVLRAGFKALRDREKSTRARAKRKTKMVETFNRRVAQTKIVSSSERVEPLMQEMFSDETFARGVELQDFQLGLIVVEHTGDADLKELQDAFHDRWFQHRQLVEHRIGTSQGLLREEATQADADENLGAAIQEAEAKRLVDTDDDRPTVEDLRWMRLIVKAGGGIFKEKVMPSLGEINDLLRSRQDSSSASSETSER</sequence>
<evidence type="ECO:0000313" key="2">
    <source>
        <dbReference type="Proteomes" id="UP000604046"/>
    </source>
</evidence>
<dbReference type="EMBL" id="CAJNDS010000080">
    <property type="protein sequence ID" value="CAE6947476.1"/>
    <property type="molecule type" value="Genomic_DNA"/>
</dbReference>
<accession>A0A812HBX6</accession>
<comment type="caution">
    <text evidence="1">The sequence shown here is derived from an EMBL/GenBank/DDBJ whole genome shotgun (WGS) entry which is preliminary data.</text>
</comment>
<dbReference type="AlphaFoldDB" id="A0A812HBX6"/>
<proteinExistence type="predicted"/>
<dbReference type="Proteomes" id="UP000604046">
    <property type="component" value="Unassembled WGS sequence"/>
</dbReference>
<name>A0A812HBX6_9DINO</name>
<evidence type="ECO:0000313" key="1">
    <source>
        <dbReference type="EMBL" id="CAE6947476.1"/>
    </source>
</evidence>